<protein>
    <submittedName>
        <fullName evidence="2">Uncharacterized protein</fullName>
    </submittedName>
</protein>
<feature type="region of interest" description="Disordered" evidence="1">
    <location>
        <begin position="1"/>
        <end position="35"/>
    </location>
</feature>
<accession>A0A1Q8YKJ4</accession>
<feature type="compositionally biased region" description="Low complexity" evidence="1">
    <location>
        <begin position="12"/>
        <end position="35"/>
    </location>
</feature>
<keyword evidence="3" id="KW-1185">Reference proteome</keyword>
<sequence length="151" mass="15994">MTTPSKRPPKPAAKAVAKSAAKSATKPAAAVPSKVQAKGSAKALPHLRFYHSEALRTKTLAVLTALEEADDPTEHREALAKLVAELNDAGMDYCFIRPLKLAKPGFLIEQSASLGMVGALQVIGSVVRNIIGRMDGPRLLSISASIRQLTL</sequence>
<dbReference type="STRING" id="81479.RA876_14555"/>
<gene>
    <name evidence="2" type="ORF">BLL52_0089</name>
</gene>
<organism evidence="2 3">
    <name type="scientific">Rhodoferax antarcticus ANT.BR</name>
    <dbReference type="NCBI Taxonomy" id="1111071"/>
    <lineage>
        <taxon>Bacteria</taxon>
        <taxon>Pseudomonadati</taxon>
        <taxon>Pseudomonadota</taxon>
        <taxon>Betaproteobacteria</taxon>
        <taxon>Burkholderiales</taxon>
        <taxon>Comamonadaceae</taxon>
        <taxon>Rhodoferax</taxon>
    </lineage>
</organism>
<name>A0A1Q8YKJ4_9BURK</name>
<comment type="caution">
    <text evidence="2">The sequence shown here is derived from an EMBL/GenBank/DDBJ whole genome shotgun (WGS) entry which is preliminary data.</text>
</comment>
<reference evidence="2 3" key="1">
    <citation type="submission" date="2017-01" db="EMBL/GenBank/DDBJ databases">
        <title>Genome sequence of Rhodoferax antarcticus ANT.BR, a psychrophilic purple nonsulfur bacterium from an Antarctic microbial mat.</title>
        <authorList>
            <person name="Baker J."/>
            <person name="Riester C."/>
            <person name="Skinner B."/>
            <person name="Newell A."/>
            <person name="Swingley W."/>
            <person name="Madigan M."/>
            <person name="Jung D."/>
            <person name="Asao M."/>
            <person name="Chen M."/>
            <person name="Loughlin P."/>
            <person name="Pan H."/>
            <person name="Lin S."/>
            <person name="Li N."/>
            <person name="Shaw J."/>
            <person name="Prado M."/>
            <person name="Sherman C."/>
            <person name="Li X."/>
            <person name="Tang J."/>
            <person name="Blankenship R."/>
            <person name="Zhao T."/>
            <person name="Touchman J."/>
            <person name="Sattley M."/>
        </authorList>
    </citation>
    <scope>NUCLEOTIDE SEQUENCE [LARGE SCALE GENOMIC DNA]</scope>
    <source>
        <strain evidence="2 3">ANT.BR</strain>
    </source>
</reference>
<proteinExistence type="predicted"/>
<dbReference type="EMBL" id="MSYM01000001">
    <property type="protein sequence ID" value="OLP08483.1"/>
    <property type="molecule type" value="Genomic_DNA"/>
</dbReference>
<dbReference type="Proteomes" id="UP000185911">
    <property type="component" value="Unassembled WGS sequence"/>
</dbReference>
<evidence type="ECO:0000313" key="2">
    <source>
        <dbReference type="EMBL" id="OLP08483.1"/>
    </source>
</evidence>
<evidence type="ECO:0000256" key="1">
    <source>
        <dbReference type="SAM" id="MobiDB-lite"/>
    </source>
</evidence>
<evidence type="ECO:0000313" key="3">
    <source>
        <dbReference type="Proteomes" id="UP000185911"/>
    </source>
</evidence>
<dbReference type="AlphaFoldDB" id="A0A1Q8YKJ4"/>